<dbReference type="Pfam" id="PF01738">
    <property type="entry name" value="DLH"/>
    <property type="match status" value="1"/>
</dbReference>
<dbReference type="Gene3D" id="3.40.50.1820">
    <property type="entry name" value="alpha/beta hydrolase"/>
    <property type="match status" value="1"/>
</dbReference>
<dbReference type="Proteomes" id="UP001439008">
    <property type="component" value="Unassembled WGS sequence"/>
</dbReference>
<organism evidence="2 3">
    <name type="scientific">Bonamia ostreae</name>
    <dbReference type="NCBI Taxonomy" id="126728"/>
    <lineage>
        <taxon>Eukaryota</taxon>
        <taxon>Sar</taxon>
        <taxon>Rhizaria</taxon>
        <taxon>Endomyxa</taxon>
        <taxon>Ascetosporea</taxon>
        <taxon>Haplosporida</taxon>
        <taxon>Bonamia</taxon>
    </lineage>
</organism>
<dbReference type="EMBL" id="JBDODL010001578">
    <property type="protein sequence ID" value="MES1921640.1"/>
    <property type="molecule type" value="Genomic_DNA"/>
</dbReference>
<dbReference type="PANTHER" id="PTHR46623">
    <property type="entry name" value="CARBOXYMETHYLENEBUTENOLIDASE-RELATED"/>
    <property type="match status" value="1"/>
</dbReference>
<dbReference type="InterPro" id="IPR002925">
    <property type="entry name" value="Dienelactn_hydro"/>
</dbReference>
<proteinExistence type="predicted"/>
<dbReference type="SUPFAM" id="SSF53474">
    <property type="entry name" value="alpha/beta-Hydrolases"/>
    <property type="match status" value="1"/>
</dbReference>
<protein>
    <recommendedName>
        <fullName evidence="1">Dienelactone hydrolase domain-containing protein</fullName>
    </recommendedName>
</protein>
<sequence>MHEYWGPENILNQATEWFCPKKFKLADLSYNLLVPDLYRGNLVEDFKRSQNYILTTKPDVMGAMEDVKSTVKFAKDKLKATKVGIVGLSMGGALAMCAGLHVEGIECAVSFYGIIPDRLALLKDVKIPMQYHFGDKDALRGFTTPKEVNLLKEKLEKWNNSNHEIFMYENARHSFANESTSESYNDKVTQIAKSNMFPFLERHLKT</sequence>
<gene>
    <name evidence="2" type="ORF">MHBO_003169</name>
</gene>
<evidence type="ECO:0000259" key="1">
    <source>
        <dbReference type="Pfam" id="PF01738"/>
    </source>
</evidence>
<reference evidence="2 3" key="1">
    <citation type="journal article" date="2024" name="BMC Biol.">
        <title>Comparative genomics of Ascetosporea gives new insight into the evolutionary basis for animal parasitism in Rhizaria.</title>
        <authorList>
            <person name="Hiltunen Thoren M."/>
            <person name="Onut-Brannstrom I."/>
            <person name="Alfjorden A."/>
            <person name="Peckova H."/>
            <person name="Swords F."/>
            <person name="Hooper C."/>
            <person name="Holzer A.S."/>
            <person name="Bass D."/>
            <person name="Burki F."/>
        </authorList>
    </citation>
    <scope>NUCLEOTIDE SEQUENCE [LARGE SCALE GENOMIC DNA]</scope>
    <source>
        <strain evidence="2">20-A016</strain>
    </source>
</reference>
<accession>A0ABV2APP1</accession>
<dbReference type="InterPro" id="IPR029058">
    <property type="entry name" value="AB_hydrolase_fold"/>
</dbReference>
<keyword evidence="3" id="KW-1185">Reference proteome</keyword>
<comment type="caution">
    <text evidence="2">The sequence shown here is derived from an EMBL/GenBank/DDBJ whole genome shotgun (WGS) entry which is preliminary data.</text>
</comment>
<evidence type="ECO:0000313" key="3">
    <source>
        <dbReference type="Proteomes" id="UP001439008"/>
    </source>
</evidence>
<dbReference type="InterPro" id="IPR051049">
    <property type="entry name" value="Dienelactone_hydrolase-like"/>
</dbReference>
<evidence type="ECO:0000313" key="2">
    <source>
        <dbReference type="EMBL" id="MES1921640.1"/>
    </source>
</evidence>
<feature type="domain" description="Dienelactone hydrolase" evidence="1">
    <location>
        <begin position="24"/>
        <end position="203"/>
    </location>
</feature>
<dbReference type="PANTHER" id="PTHR46623:SF6">
    <property type="entry name" value="ALPHA_BETA-HYDROLASES SUPERFAMILY PROTEIN"/>
    <property type="match status" value="1"/>
</dbReference>
<name>A0ABV2APP1_9EUKA</name>